<evidence type="ECO:0000313" key="2">
    <source>
        <dbReference type="Proteomes" id="UP001186974"/>
    </source>
</evidence>
<name>A0ACC3DQH9_9PEZI</name>
<reference evidence="1" key="1">
    <citation type="submission" date="2024-09" db="EMBL/GenBank/DDBJ databases">
        <title>Black Yeasts Isolated from many extreme environments.</title>
        <authorList>
            <person name="Coleine C."/>
            <person name="Stajich J.E."/>
            <person name="Selbmann L."/>
        </authorList>
    </citation>
    <scope>NUCLEOTIDE SEQUENCE</scope>
    <source>
        <strain evidence="1">CCFEE 5737</strain>
    </source>
</reference>
<sequence length="800" mass="88962">MSTAKSRLLEMRKQREKQREGKESSNDAPMSTPVDASPPKVPAEAEPEMNGVKATSETADLEYSDDSGSEYRPPVRNVSDQVPRSDHDTAICKSKSTRTPDHLNEREEQTQNKSASRSPTKPTQRTPTRSWTAVNNSSSHSKQPAAAPAVAEVRAPPLLIHDEIPNYNSDSETDFPKSGKFTDAEILRITGAVAAFRAENDLTQHQVNELVQDTSQQADCKVLWSHLCGVVPRRHRTAVARFVRRRWHNFPVRGKWTAEDDERLKRAYEGKPNRWREISGEVGRFEEDCRDRWRNYLKMGQGMNKDVWTADEEKKFVEIVFGCLRALSEDHKKQRREERFANGEEVGDDDDDDEDDDEEKADGDDNDGYDAEEHLNWNIISDRLGTRSRLQCSVKWKYIRDRLLGPKKTATTNGTSTPSANPNSTSHYTAAGNGTAMTASSKNATTTRKKNVLPRPGPEARDRYAKMLPGDKYDIVKAIKATRTRSEEMIPWDLIRMQMCKRKEAEGAGAGAWAWRSTDMMVCWRMLTRTVALMEQRQRERDAGGGQGRGKGKGKGKTDGIEEEEGEGEDGAEDEIEINDDLDAPLGTGEADGDATLKETLDKVLRYLRQRYKGRLHEHYVHPPKKERAAAAVPRVRAKKSKSARWDDGEGKGKGKPGPKSAAFVTKEDEREEESGIEDEDEGGEVRVENKGPEGRTVDAAEEWRAAVEAMEGGEAGEGSRGMGSSSSQAASSSSPSSSSKGEEEEGGGGVDVERVKMGERKVEEQEGNTEEEGDDSEGGSEDDDDEEDDDADDDDDDSD</sequence>
<dbReference type="EMBL" id="JAWDJW010001621">
    <property type="protein sequence ID" value="KAK3078775.1"/>
    <property type="molecule type" value="Genomic_DNA"/>
</dbReference>
<comment type="caution">
    <text evidence="1">The sequence shown here is derived from an EMBL/GenBank/DDBJ whole genome shotgun (WGS) entry which is preliminary data.</text>
</comment>
<proteinExistence type="predicted"/>
<dbReference type="Proteomes" id="UP001186974">
    <property type="component" value="Unassembled WGS sequence"/>
</dbReference>
<gene>
    <name evidence="1" type="ORF">LTS18_006648</name>
</gene>
<accession>A0ACC3DQH9</accession>
<keyword evidence="2" id="KW-1185">Reference proteome</keyword>
<organism evidence="1 2">
    <name type="scientific">Coniosporium uncinatum</name>
    <dbReference type="NCBI Taxonomy" id="93489"/>
    <lineage>
        <taxon>Eukaryota</taxon>
        <taxon>Fungi</taxon>
        <taxon>Dikarya</taxon>
        <taxon>Ascomycota</taxon>
        <taxon>Pezizomycotina</taxon>
        <taxon>Dothideomycetes</taxon>
        <taxon>Dothideomycetes incertae sedis</taxon>
        <taxon>Coniosporium</taxon>
    </lineage>
</organism>
<evidence type="ECO:0000313" key="1">
    <source>
        <dbReference type="EMBL" id="KAK3078775.1"/>
    </source>
</evidence>
<protein>
    <submittedName>
        <fullName evidence="1">Uncharacterized protein</fullName>
    </submittedName>
</protein>